<sequence>MWVEGERRVAFPFRDWSGHWAGAAVPVNSPDTHQGNLSLPGSEVEEEILFGSCLGMADIVLAAE</sequence>
<keyword evidence="2" id="KW-1185">Reference proteome</keyword>
<comment type="caution">
    <text evidence="1">The sequence shown here is derived from an EMBL/GenBank/DDBJ whole genome shotgun (WGS) entry which is preliminary data.</text>
</comment>
<protein>
    <submittedName>
        <fullName evidence="1">Uncharacterized protein</fullName>
    </submittedName>
</protein>
<dbReference type="EMBL" id="VSRR010000180">
    <property type="protein sequence ID" value="MPC11766.1"/>
    <property type="molecule type" value="Genomic_DNA"/>
</dbReference>
<evidence type="ECO:0000313" key="1">
    <source>
        <dbReference type="EMBL" id="MPC11766.1"/>
    </source>
</evidence>
<gene>
    <name evidence="1" type="ORF">E2C01_004441</name>
</gene>
<organism evidence="1 2">
    <name type="scientific">Portunus trituberculatus</name>
    <name type="common">Swimming crab</name>
    <name type="synonym">Neptunus trituberculatus</name>
    <dbReference type="NCBI Taxonomy" id="210409"/>
    <lineage>
        <taxon>Eukaryota</taxon>
        <taxon>Metazoa</taxon>
        <taxon>Ecdysozoa</taxon>
        <taxon>Arthropoda</taxon>
        <taxon>Crustacea</taxon>
        <taxon>Multicrustacea</taxon>
        <taxon>Malacostraca</taxon>
        <taxon>Eumalacostraca</taxon>
        <taxon>Eucarida</taxon>
        <taxon>Decapoda</taxon>
        <taxon>Pleocyemata</taxon>
        <taxon>Brachyura</taxon>
        <taxon>Eubrachyura</taxon>
        <taxon>Portunoidea</taxon>
        <taxon>Portunidae</taxon>
        <taxon>Portuninae</taxon>
        <taxon>Portunus</taxon>
    </lineage>
</organism>
<accession>A0A5B7CU15</accession>
<evidence type="ECO:0000313" key="2">
    <source>
        <dbReference type="Proteomes" id="UP000324222"/>
    </source>
</evidence>
<proteinExistence type="predicted"/>
<dbReference type="AlphaFoldDB" id="A0A5B7CU15"/>
<name>A0A5B7CU15_PORTR</name>
<dbReference type="Proteomes" id="UP000324222">
    <property type="component" value="Unassembled WGS sequence"/>
</dbReference>
<reference evidence="1 2" key="1">
    <citation type="submission" date="2019-05" db="EMBL/GenBank/DDBJ databases">
        <title>Another draft genome of Portunus trituberculatus and its Hox gene families provides insights of decapod evolution.</title>
        <authorList>
            <person name="Jeong J.-H."/>
            <person name="Song I."/>
            <person name="Kim S."/>
            <person name="Choi T."/>
            <person name="Kim D."/>
            <person name="Ryu S."/>
            <person name="Kim W."/>
        </authorList>
    </citation>
    <scope>NUCLEOTIDE SEQUENCE [LARGE SCALE GENOMIC DNA]</scope>
    <source>
        <tissue evidence="1">Muscle</tissue>
    </source>
</reference>